<protein>
    <submittedName>
        <fullName evidence="1">Uncharacterized protein</fullName>
    </submittedName>
</protein>
<keyword evidence="2" id="KW-1185">Reference proteome</keyword>
<evidence type="ECO:0000313" key="1">
    <source>
        <dbReference type="EMBL" id="GFO30836.1"/>
    </source>
</evidence>
<comment type="caution">
    <text evidence="1">The sequence shown here is derived from an EMBL/GenBank/DDBJ whole genome shotgun (WGS) entry which is preliminary data.</text>
</comment>
<accession>A0AAV4C686</accession>
<organism evidence="1 2">
    <name type="scientific">Plakobranchus ocellatus</name>
    <dbReference type="NCBI Taxonomy" id="259542"/>
    <lineage>
        <taxon>Eukaryota</taxon>
        <taxon>Metazoa</taxon>
        <taxon>Spiralia</taxon>
        <taxon>Lophotrochozoa</taxon>
        <taxon>Mollusca</taxon>
        <taxon>Gastropoda</taxon>
        <taxon>Heterobranchia</taxon>
        <taxon>Euthyneura</taxon>
        <taxon>Panpulmonata</taxon>
        <taxon>Sacoglossa</taxon>
        <taxon>Placobranchoidea</taxon>
        <taxon>Plakobranchidae</taxon>
        <taxon>Plakobranchus</taxon>
    </lineage>
</organism>
<gene>
    <name evidence="1" type="ORF">PoB_005734100</name>
</gene>
<name>A0AAV4C686_9GAST</name>
<proteinExistence type="predicted"/>
<dbReference type="AlphaFoldDB" id="A0AAV4C686"/>
<dbReference type="Proteomes" id="UP000735302">
    <property type="component" value="Unassembled WGS sequence"/>
</dbReference>
<reference evidence="1 2" key="1">
    <citation type="journal article" date="2021" name="Elife">
        <title>Chloroplast acquisition without the gene transfer in kleptoplastic sea slugs, Plakobranchus ocellatus.</title>
        <authorList>
            <person name="Maeda T."/>
            <person name="Takahashi S."/>
            <person name="Yoshida T."/>
            <person name="Shimamura S."/>
            <person name="Takaki Y."/>
            <person name="Nagai Y."/>
            <person name="Toyoda A."/>
            <person name="Suzuki Y."/>
            <person name="Arimoto A."/>
            <person name="Ishii H."/>
            <person name="Satoh N."/>
            <person name="Nishiyama T."/>
            <person name="Hasebe M."/>
            <person name="Maruyama T."/>
            <person name="Minagawa J."/>
            <person name="Obokata J."/>
            <person name="Shigenobu S."/>
        </authorList>
    </citation>
    <scope>NUCLEOTIDE SEQUENCE [LARGE SCALE GENOMIC DNA]</scope>
</reference>
<sequence length="73" mass="8344">MVMIADVRISIDSLLNPRLQRDFVDVEAMPLRRQRSGANKISISGVSRGWSECYPVTQHPQLDMGRSMEGRQR</sequence>
<dbReference type="EMBL" id="BLXT01006265">
    <property type="protein sequence ID" value="GFO30836.1"/>
    <property type="molecule type" value="Genomic_DNA"/>
</dbReference>
<evidence type="ECO:0000313" key="2">
    <source>
        <dbReference type="Proteomes" id="UP000735302"/>
    </source>
</evidence>